<comment type="caution">
    <text evidence="1">The sequence shown here is derived from an EMBL/GenBank/DDBJ whole genome shotgun (WGS) entry which is preliminary data.</text>
</comment>
<proteinExistence type="predicted"/>
<name>A0A644XJP9_9ZZZZ</name>
<sequence>MDCISIDDILSTTVLYEGFFNYNEFFKISKESVKRFLSITNKYKDNCMNSDLGKKEIYLEDSNGHFSREFIYKFNDYVKINKIKYSSFNRELIYYEIYEILDYQNDIERLILFGSYIGKDKDFIEIFLNGVKVKNIKIKLVNKRNIWPSPSEIIFEKYQ</sequence>
<protein>
    <submittedName>
        <fullName evidence="1">Uncharacterized protein</fullName>
    </submittedName>
</protein>
<reference evidence="1" key="1">
    <citation type="submission" date="2019-08" db="EMBL/GenBank/DDBJ databases">
        <authorList>
            <person name="Kucharzyk K."/>
            <person name="Murdoch R.W."/>
            <person name="Higgins S."/>
            <person name="Loffler F."/>
        </authorList>
    </citation>
    <scope>NUCLEOTIDE SEQUENCE</scope>
</reference>
<accession>A0A644XJP9</accession>
<organism evidence="1">
    <name type="scientific">bioreactor metagenome</name>
    <dbReference type="NCBI Taxonomy" id="1076179"/>
    <lineage>
        <taxon>unclassified sequences</taxon>
        <taxon>metagenomes</taxon>
        <taxon>ecological metagenomes</taxon>
    </lineage>
</organism>
<dbReference type="AlphaFoldDB" id="A0A644XJP9"/>
<dbReference type="EMBL" id="VSSQ01002279">
    <property type="protein sequence ID" value="MPM14443.1"/>
    <property type="molecule type" value="Genomic_DNA"/>
</dbReference>
<gene>
    <name evidence="1" type="ORF">SDC9_60805</name>
</gene>
<evidence type="ECO:0000313" key="1">
    <source>
        <dbReference type="EMBL" id="MPM14443.1"/>
    </source>
</evidence>